<gene>
    <name evidence="2" type="ORF">GCM10022210_11920</name>
</gene>
<name>A0ABP7PGI3_9SPHI</name>
<reference evidence="3" key="1">
    <citation type="journal article" date="2019" name="Int. J. Syst. Evol. Microbiol.">
        <title>The Global Catalogue of Microorganisms (GCM) 10K type strain sequencing project: providing services to taxonomists for standard genome sequencing and annotation.</title>
        <authorList>
            <consortium name="The Broad Institute Genomics Platform"/>
            <consortium name="The Broad Institute Genome Sequencing Center for Infectious Disease"/>
            <person name="Wu L."/>
            <person name="Ma J."/>
        </authorList>
    </citation>
    <scope>NUCLEOTIDE SEQUENCE [LARGE SCALE GENOMIC DNA]</scope>
    <source>
        <strain evidence="3">JCM 16601</strain>
    </source>
</reference>
<dbReference type="Proteomes" id="UP001500742">
    <property type="component" value="Unassembled WGS sequence"/>
</dbReference>
<feature type="transmembrane region" description="Helical" evidence="1">
    <location>
        <begin position="47"/>
        <end position="71"/>
    </location>
</feature>
<comment type="caution">
    <text evidence="2">The sequence shown here is derived from an EMBL/GenBank/DDBJ whole genome shotgun (WGS) entry which is preliminary data.</text>
</comment>
<keyword evidence="1" id="KW-1133">Transmembrane helix</keyword>
<keyword evidence="1" id="KW-0472">Membrane</keyword>
<proteinExistence type="predicted"/>
<evidence type="ECO:0000313" key="3">
    <source>
        <dbReference type="Proteomes" id="UP001500742"/>
    </source>
</evidence>
<evidence type="ECO:0000313" key="2">
    <source>
        <dbReference type="EMBL" id="GAA3965091.1"/>
    </source>
</evidence>
<keyword evidence="3" id="KW-1185">Reference proteome</keyword>
<accession>A0ABP7PGI3</accession>
<organism evidence="2 3">
    <name type="scientific">Mucilaginibacter dorajii</name>
    <dbReference type="NCBI Taxonomy" id="692994"/>
    <lineage>
        <taxon>Bacteria</taxon>
        <taxon>Pseudomonadati</taxon>
        <taxon>Bacteroidota</taxon>
        <taxon>Sphingobacteriia</taxon>
        <taxon>Sphingobacteriales</taxon>
        <taxon>Sphingobacteriaceae</taxon>
        <taxon>Mucilaginibacter</taxon>
    </lineage>
</organism>
<evidence type="ECO:0000256" key="1">
    <source>
        <dbReference type="SAM" id="Phobius"/>
    </source>
</evidence>
<dbReference type="EMBL" id="BAAAZC010000008">
    <property type="protein sequence ID" value="GAA3965091.1"/>
    <property type="molecule type" value="Genomic_DNA"/>
</dbReference>
<sequence>MLNIESLKIENANKIQLGELYWCKKNTILMHFQKSLKMNPNKKGKQYGIVVLYSITGYFYLILFNFVSFILENAFQKD</sequence>
<protein>
    <submittedName>
        <fullName evidence="2">Uncharacterized protein</fullName>
    </submittedName>
</protein>
<keyword evidence="1" id="KW-0812">Transmembrane</keyword>